<dbReference type="InterPro" id="IPR028116">
    <property type="entry name" value="Cis-CaaD-like"/>
</dbReference>
<dbReference type="InterPro" id="IPR014347">
    <property type="entry name" value="Tautomerase/MIF_sf"/>
</dbReference>
<dbReference type="Gene3D" id="3.30.429.10">
    <property type="entry name" value="Macrophage Migration Inhibitory Factor"/>
    <property type="match status" value="1"/>
</dbReference>
<dbReference type="EMBL" id="PUIO01000100">
    <property type="protein sequence ID" value="PQP13227.1"/>
    <property type="molecule type" value="Genomic_DNA"/>
</dbReference>
<reference evidence="3" key="1">
    <citation type="submission" date="2018-02" db="EMBL/GenBank/DDBJ databases">
        <title>Draft genome sequencing of Rhodococcus opacus KU647198.</title>
        <authorList>
            <person name="Zheng B.-X."/>
        </authorList>
    </citation>
    <scope>NUCLEOTIDE SEQUENCE [LARGE SCALE GENOMIC DNA]</scope>
    <source>
        <strain evidence="3">04-OD7</strain>
    </source>
</reference>
<evidence type="ECO:0000313" key="3">
    <source>
        <dbReference type="Proteomes" id="UP000239290"/>
    </source>
</evidence>
<feature type="domain" description="Tautomerase cis-CaaD-like" evidence="1">
    <location>
        <begin position="1"/>
        <end position="135"/>
    </location>
</feature>
<name>A0A2S8IEM0_RHOOP</name>
<evidence type="ECO:0000313" key="2">
    <source>
        <dbReference type="EMBL" id="PQP13227.1"/>
    </source>
</evidence>
<dbReference type="SUPFAM" id="SSF55331">
    <property type="entry name" value="Tautomerase/MIF"/>
    <property type="match status" value="1"/>
</dbReference>
<proteinExistence type="predicted"/>
<accession>A0A2S8IEM0</accession>
<dbReference type="RefSeq" id="WP_011595402.1">
    <property type="nucleotide sequence ID" value="NZ_JASIRG010000054.1"/>
</dbReference>
<organism evidence="2 3">
    <name type="scientific">Rhodococcus opacus</name>
    <name type="common">Nocardia opaca</name>
    <dbReference type="NCBI Taxonomy" id="37919"/>
    <lineage>
        <taxon>Bacteria</taxon>
        <taxon>Bacillati</taxon>
        <taxon>Actinomycetota</taxon>
        <taxon>Actinomycetes</taxon>
        <taxon>Mycobacteriales</taxon>
        <taxon>Nocardiaceae</taxon>
        <taxon>Rhodococcus</taxon>
    </lineage>
</organism>
<gene>
    <name evidence="2" type="ORF">C5613_42180</name>
</gene>
<dbReference type="Pfam" id="PF14832">
    <property type="entry name" value="Tautomerase_3"/>
    <property type="match status" value="1"/>
</dbReference>
<evidence type="ECO:0000259" key="1">
    <source>
        <dbReference type="Pfam" id="PF14832"/>
    </source>
</evidence>
<dbReference type="AlphaFoldDB" id="A0A2S8IEM0"/>
<comment type="caution">
    <text evidence="2">The sequence shown here is derived from an EMBL/GenBank/DDBJ whole genome shotgun (WGS) entry which is preliminary data.</text>
</comment>
<dbReference type="Proteomes" id="UP000239290">
    <property type="component" value="Unassembled WGS sequence"/>
</dbReference>
<protein>
    <recommendedName>
        <fullName evidence="1">Tautomerase cis-CaaD-like domain-containing protein</fullName>
    </recommendedName>
</protein>
<sequence>MPFWRIHHPVGAYTDQDKEDFAKAITARYAAEMPAFYCDVFFYEVEKRNAFRGGEAVDNFVRLQVEHIARAIDGKVMQEFIMDMLTETIRPWLDGRGHDWEMSIGEMPAELWRVDGLTPPPFRSPAEKRWMKDNKSSPYDWTETVGLNADGQIVGLVDPRG</sequence>